<name>A0A0C2DBW4_9BILA</name>
<feature type="transmembrane region" description="Helical" evidence="1">
    <location>
        <begin position="148"/>
        <end position="168"/>
    </location>
</feature>
<keyword evidence="1" id="KW-0472">Membrane</keyword>
<evidence type="ECO:0000256" key="1">
    <source>
        <dbReference type="SAM" id="Phobius"/>
    </source>
</evidence>
<keyword evidence="1" id="KW-1133">Transmembrane helix</keyword>
<reference evidence="3 4" key="1">
    <citation type="submission" date="2013-12" db="EMBL/GenBank/DDBJ databases">
        <title>Draft genome of the parsitic nematode Ancylostoma duodenale.</title>
        <authorList>
            <person name="Mitreva M."/>
        </authorList>
    </citation>
    <scope>NUCLEOTIDE SEQUENCE [LARGE SCALE GENOMIC DNA]</scope>
    <source>
        <strain evidence="3 4">Zhejiang</strain>
    </source>
</reference>
<dbReference type="Pfam" id="PF25085">
    <property type="entry name" value="DUF7802"/>
    <property type="match status" value="1"/>
</dbReference>
<organism evidence="3 4">
    <name type="scientific">Ancylostoma duodenale</name>
    <dbReference type="NCBI Taxonomy" id="51022"/>
    <lineage>
        <taxon>Eukaryota</taxon>
        <taxon>Metazoa</taxon>
        <taxon>Ecdysozoa</taxon>
        <taxon>Nematoda</taxon>
        <taxon>Chromadorea</taxon>
        <taxon>Rhabditida</taxon>
        <taxon>Rhabditina</taxon>
        <taxon>Rhabditomorpha</taxon>
        <taxon>Strongyloidea</taxon>
        <taxon>Ancylostomatidae</taxon>
        <taxon>Ancylostomatinae</taxon>
        <taxon>Ancylostoma</taxon>
    </lineage>
</organism>
<protein>
    <recommendedName>
        <fullName evidence="2">DUF7802 domain-containing protein</fullName>
    </recommendedName>
</protein>
<dbReference type="Proteomes" id="UP000054047">
    <property type="component" value="Unassembled WGS sequence"/>
</dbReference>
<feature type="transmembrane region" description="Helical" evidence="1">
    <location>
        <begin position="244"/>
        <end position="262"/>
    </location>
</feature>
<feature type="transmembrane region" description="Helical" evidence="1">
    <location>
        <begin position="121"/>
        <end position="141"/>
    </location>
</feature>
<feature type="domain" description="DUF7802" evidence="2">
    <location>
        <begin position="1"/>
        <end position="205"/>
    </location>
</feature>
<feature type="transmembrane region" description="Helical" evidence="1">
    <location>
        <begin position="54"/>
        <end position="74"/>
    </location>
</feature>
<dbReference type="AlphaFoldDB" id="A0A0C2DBW4"/>
<proteinExistence type="predicted"/>
<dbReference type="PANTHER" id="PTHR35982">
    <property type="entry name" value="AGAP005361-PA"/>
    <property type="match status" value="1"/>
</dbReference>
<evidence type="ECO:0000313" key="4">
    <source>
        <dbReference type="Proteomes" id="UP000054047"/>
    </source>
</evidence>
<feature type="transmembrane region" description="Helical" evidence="1">
    <location>
        <begin position="81"/>
        <end position="101"/>
    </location>
</feature>
<gene>
    <name evidence="3" type="ORF">ANCDUO_09861</name>
</gene>
<dbReference type="PANTHER" id="PTHR35982:SF1">
    <property type="entry name" value="SPIROCYCLASE, AVEC FAMILY"/>
    <property type="match status" value="1"/>
</dbReference>
<dbReference type="OrthoDB" id="188749at2759"/>
<accession>A0A0C2DBW4</accession>
<evidence type="ECO:0000313" key="3">
    <source>
        <dbReference type="EMBL" id="KIH59897.1"/>
    </source>
</evidence>
<dbReference type="InterPro" id="IPR056704">
    <property type="entry name" value="DUF7802"/>
</dbReference>
<keyword evidence="1" id="KW-0812">Transmembrane</keyword>
<keyword evidence="4" id="KW-1185">Reference proteome</keyword>
<feature type="transmembrane region" description="Helical" evidence="1">
    <location>
        <begin position="197"/>
        <end position="223"/>
    </location>
</feature>
<dbReference type="EMBL" id="KN731495">
    <property type="protein sequence ID" value="KIH59897.1"/>
    <property type="molecule type" value="Genomic_DNA"/>
</dbReference>
<sequence>MDYLLDRYFFANLPFDVAPETRKNIGQRALTMVQWADWFCKYENPLKLLENNPYFLGAELLFVFLSFLTLAHAYRHGGRYLYAWIAVTIYAFNVESLTLSVPDLNLSWHAQGVLTFFGMRVPLYALFGVHQMFVYTSYVLVRRMRLPWWAEGPAAGLSAVMLLIPYRILGTKMLWWTWHDTDPIIKERMFWVPWSSLYFYAACVHSEITTILFFAFYALLVFVADRNNMDTESRNGVRYWFDELSCAIALEYIFLMVLVVIGDPLNIVSEGLHQPIGPCREMESVHTPAGIVLQREKYLCATRYDEKYFDFHCVPNGIPKQVGK</sequence>
<evidence type="ECO:0000259" key="2">
    <source>
        <dbReference type="Pfam" id="PF25085"/>
    </source>
</evidence>